<comment type="caution">
    <text evidence="7">The sequence shown here is derived from an EMBL/GenBank/DDBJ whole genome shotgun (WGS) entry which is preliminary data.</text>
</comment>
<accession>A0ABU0B8G7</accession>
<dbReference type="InterPro" id="IPR036291">
    <property type="entry name" value="NAD(P)-bd_dom_sf"/>
</dbReference>
<dbReference type="PANTHER" id="PTHR43725:SF53">
    <property type="entry name" value="UDP-ARABINOSE 4-EPIMERASE 1"/>
    <property type="match status" value="1"/>
</dbReference>
<dbReference type="PANTHER" id="PTHR43725">
    <property type="entry name" value="UDP-GLUCOSE 4-EPIMERASE"/>
    <property type="match status" value="1"/>
</dbReference>
<evidence type="ECO:0000256" key="2">
    <source>
        <dbReference type="ARBA" id="ARBA00007637"/>
    </source>
</evidence>
<keyword evidence="8" id="KW-1185">Reference proteome</keyword>
<evidence type="ECO:0000256" key="3">
    <source>
        <dbReference type="ARBA" id="ARBA00018569"/>
    </source>
</evidence>
<comment type="similarity">
    <text evidence="2">Belongs to the NAD(P)-dependent epimerase/dehydratase family.</text>
</comment>
<dbReference type="GO" id="GO:0003978">
    <property type="term" value="F:UDP-glucose 4-epimerase activity"/>
    <property type="evidence" value="ECO:0007669"/>
    <property type="project" value="UniProtKB-EC"/>
</dbReference>
<sequence length="422" mass="45453">MSGLFMAWGNCGFGMGTSANSGKTCLVLGGRGFIGSHLVTALAAAGWRVRSFDRPGTSALAPFAALGLDPRVEVLDGDFTCQDQVARAVEGCDVCFHLVSTTLPKSSNDNPAFDVESNLVSSIRLLQLAKAAGVRRVVFLSSGGTVYGTPRLLPIPETHATEPQCSYGIVKLAIEKYLELFRKLHGLDYVVLRLSNPFGEGQRLQASQGAVAVFLGKALRGETIEIWGDGTVVRDYVHISDVVEAITRAATADVQSRIFNIGSGEGIALNGVLDGIEHVLGQKTRRVYLEARSFDVPVNILDIGRAQRELGWSPQLNFLEGLKRFAASLDVNVCGCRVDADRSAHRAGFSAGLSHRNPEEWSKGTEGNPEAAAHPFELRGRITASSRPLAARHEGRIWSVHSWVRFLIGPHRPRSSNGPESG</sequence>
<evidence type="ECO:0000313" key="8">
    <source>
        <dbReference type="Proteomes" id="UP001224682"/>
    </source>
</evidence>
<keyword evidence="7" id="KW-0413">Isomerase</keyword>
<evidence type="ECO:0000313" key="7">
    <source>
        <dbReference type="EMBL" id="MDQ0301613.1"/>
    </source>
</evidence>
<evidence type="ECO:0000256" key="4">
    <source>
        <dbReference type="ARBA" id="ARBA00031367"/>
    </source>
</evidence>
<dbReference type="EMBL" id="JAUSUI010000001">
    <property type="protein sequence ID" value="MDQ0301613.1"/>
    <property type="molecule type" value="Genomic_DNA"/>
</dbReference>
<dbReference type="Pfam" id="PF01370">
    <property type="entry name" value="Epimerase"/>
    <property type="match status" value="1"/>
</dbReference>
<protein>
    <recommendedName>
        <fullName evidence="3">UDP-glucose 4-epimerase</fullName>
    </recommendedName>
    <alternativeName>
        <fullName evidence="5">Galactowaldenase</fullName>
    </alternativeName>
    <alternativeName>
        <fullName evidence="4">UDP-galactose 4-epimerase</fullName>
    </alternativeName>
</protein>
<dbReference type="InterPro" id="IPR001509">
    <property type="entry name" value="Epimerase_deHydtase"/>
</dbReference>
<organism evidence="7 8">
    <name type="scientific">Ancylobacter polymorphus</name>
    <dbReference type="NCBI Taxonomy" id="223390"/>
    <lineage>
        <taxon>Bacteria</taxon>
        <taxon>Pseudomonadati</taxon>
        <taxon>Pseudomonadota</taxon>
        <taxon>Alphaproteobacteria</taxon>
        <taxon>Hyphomicrobiales</taxon>
        <taxon>Xanthobacteraceae</taxon>
        <taxon>Ancylobacter</taxon>
    </lineage>
</organism>
<dbReference type="RefSeq" id="WP_307018095.1">
    <property type="nucleotide sequence ID" value="NZ_JAUSUI010000001.1"/>
</dbReference>
<proteinExistence type="inferred from homology"/>
<dbReference type="PRINTS" id="PR01713">
    <property type="entry name" value="NUCEPIMERASE"/>
</dbReference>
<evidence type="ECO:0000256" key="5">
    <source>
        <dbReference type="ARBA" id="ARBA00033067"/>
    </source>
</evidence>
<dbReference type="Proteomes" id="UP001224682">
    <property type="component" value="Unassembled WGS sequence"/>
</dbReference>
<dbReference type="SUPFAM" id="SSF51735">
    <property type="entry name" value="NAD(P)-binding Rossmann-fold domains"/>
    <property type="match status" value="1"/>
</dbReference>
<feature type="domain" description="NAD-dependent epimerase/dehydratase" evidence="6">
    <location>
        <begin position="26"/>
        <end position="262"/>
    </location>
</feature>
<comment type="pathway">
    <text evidence="1">Carbohydrate metabolism; galactose metabolism.</text>
</comment>
<reference evidence="7 8" key="1">
    <citation type="submission" date="2023-07" db="EMBL/GenBank/DDBJ databases">
        <title>Genomic Encyclopedia of Type Strains, Phase IV (KMG-IV): sequencing the most valuable type-strain genomes for metagenomic binning, comparative biology and taxonomic classification.</title>
        <authorList>
            <person name="Goeker M."/>
        </authorList>
    </citation>
    <scope>NUCLEOTIDE SEQUENCE [LARGE SCALE GENOMIC DNA]</scope>
    <source>
        <strain evidence="7 8">DSM 2457</strain>
    </source>
</reference>
<dbReference type="Gene3D" id="3.40.50.720">
    <property type="entry name" value="NAD(P)-binding Rossmann-like Domain"/>
    <property type="match status" value="1"/>
</dbReference>
<gene>
    <name evidence="7" type="ORF">J2S75_000624</name>
</gene>
<evidence type="ECO:0000256" key="1">
    <source>
        <dbReference type="ARBA" id="ARBA00004947"/>
    </source>
</evidence>
<evidence type="ECO:0000259" key="6">
    <source>
        <dbReference type="Pfam" id="PF01370"/>
    </source>
</evidence>
<name>A0ABU0B8G7_9HYPH</name>